<gene>
    <name evidence="2" type="ORF">GNQ20_29535</name>
</gene>
<name>A0A6A9KG39_PSEAI</name>
<dbReference type="RefSeq" id="WP_155682066.1">
    <property type="nucleotide sequence ID" value="NZ_WOAJ01000021.1"/>
</dbReference>
<dbReference type="AlphaFoldDB" id="A0A6A9KG39"/>
<protein>
    <recommendedName>
        <fullName evidence="1">RiboL-PSP-HEPN domain-containing protein</fullName>
    </recommendedName>
</protein>
<accession>A0A6A9KG39</accession>
<proteinExistence type="predicted"/>
<dbReference type="Pfam" id="PF18735">
    <property type="entry name" value="HEPN_RiboL-PSP"/>
    <property type="match status" value="1"/>
</dbReference>
<feature type="domain" description="RiboL-PSP-HEPN" evidence="1">
    <location>
        <begin position="14"/>
        <end position="219"/>
    </location>
</feature>
<dbReference type="InterPro" id="IPR041519">
    <property type="entry name" value="HEPN_RiboL-PSP"/>
</dbReference>
<organism evidence="2">
    <name type="scientific">Pseudomonas aeruginosa</name>
    <dbReference type="NCBI Taxonomy" id="287"/>
    <lineage>
        <taxon>Bacteria</taxon>
        <taxon>Pseudomonadati</taxon>
        <taxon>Pseudomonadota</taxon>
        <taxon>Gammaproteobacteria</taxon>
        <taxon>Pseudomonadales</taxon>
        <taxon>Pseudomonadaceae</taxon>
        <taxon>Pseudomonas</taxon>
    </lineage>
</organism>
<evidence type="ECO:0000313" key="2">
    <source>
        <dbReference type="EMBL" id="MUI61963.1"/>
    </source>
</evidence>
<sequence>MPYVKSVARITLVEEYSVIYKRVRGAKRKVLTSEDVDYILGAAVFLAHAALENYIHDIFSSLAKGIRSVATNGSHLPDELRAHLFLHKLNKARIIGAEVGLHSEHDAFRDIIKSLEGHLGALVDGTRELFSIEGKDIYTVYKYPSKVNLIKVFRRIGIDNFFDRLNQAMKRDSLAILESLGGLRSELAHTGKMSAVNGGDVSKRISDVEKLVAAIDRLLYKHICRNFGQRAWIGNISNLFE</sequence>
<reference evidence="2" key="1">
    <citation type="submission" date="2019-11" db="EMBL/GenBank/DDBJ databases">
        <title>Genomes of ocular Pseudomonas aeruginosa isolates.</title>
        <authorList>
            <person name="Khan M."/>
            <person name="Rice S.A."/>
            <person name="Willcox M.D.P."/>
            <person name="Stapleton F."/>
        </authorList>
    </citation>
    <scope>NUCLEOTIDE SEQUENCE</scope>
    <source>
        <strain evidence="2">PA206</strain>
    </source>
</reference>
<evidence type="ECO:0000259" key="1">
    <source>
        <dbReference type="Pfam" id="PF18735"/>
    </source>
</evidence>
<comment type="caution">
    <text evidence="2">The sequence shown here is derived from an EMBL/GenBank/DDBJ whole genome shotgun (WGS) entry which is preliminary data.</text>
</comment>
<dbReference type="EMBL" id="WOAJ01000021">
    <property type="protein sequence ID" value="MUI61963.1"/>
    <property type="molecule type" value="Genomic_DNA"/>
</dbReference>